<protein>
    <submittedName>
        <fullName evidence="1">Uncharacterized protein</fullName>
    </submittedName>
</protein>
<evidence type="ECO:0000313" key="1">
    <source>
        <dbReference type="EMBL" id="GFT17830.1"/>
    </source>
</evidence>
<comment type="caution">
    <text evidence="1">The sequence shown here is derived from an EMBL/GenBank/DDBJ whole genome shotgun (WGS) entry which is preliminary data.</text>
</comment>
<gene>
    <name evidence="1" type="ORF">NPIL_150651</name>
</gene>
<evidence type="ECO:0000313" key="2">
    <source>
        <dbReference type="Proteomes" id="UP000887013"/>
    </source>
</evidence>
<dbReference type="AlphaFoldDB" id="A0A8X6TJY3"/>
<name>A0A8X6TJY3_NEPPI</name>
<accession>A0A8X6TJY3</accession>
<sequence length="110" mass="13048">MYAGFFNPNCQNRNQDKYPIETDQWNWYIVTVSAEGLKCENQLLKLKVETKSEWQIANRYKWTRRKGEMIYSAVKCDAVVPTASIELAGLVNDRRFSYFLKCKKSFYKNK</sequence>
<proteinExistence type="predicted"/>
<dbReference type="Proteomes" id="UP000887013">
    <property type="component" value="Unassembled WGS sequence"/>
</dbReference>
<organism evidence="1 2">
    <name type="scientific">Nephila pilipes</name>
    <name type="common">Giant wood spider</name>
    <name type="synonym">Nephila maculata</name>
    <dbReference type="NCBI Taxonomy" id="299642"/>
    <lineage>
        <taxon>Eukaryota</taxon>
        <taxon>Metazoa</taxon>
        <taxon>Ecdysozoa</taxon>
        <taxon>Arthropoda</taxon>
        <taxon>Chelicerata</taxon>
        <taxon>Arachnida</taxon>
        <taxon>Araneae</taxon>
        <taxon>Araneomorphae</taxon>
        <taxon>Entelegynae</taxon>
        <taxon>Araneoidea</taxon>
        <taxon>Nephilidae</taxon>
        <taxon>Nephila</taxon>
    </lineage>
</organism>
<reference evidence="1" key="1">
    <citation type="submission" date="2020-08" db="EMBL/GenBank/DDBJ databases">
        <title>Multicomponent nature underlies the extraordinary mechanical properties of spider dragline silk.</title>
        <authorList>
            <person name="Kono N."/>
            <person name="Nakamura H."/>
            <person name="Mori M."/>
            <person name="Yoshida Y."/>
            <person name="Ohtoshi R."/>
            <person name="Malay A.D."/>
            <person name="Moran D.A.P."/>
            <person name="Tomita M."/>
            <person name="Numata K."/>
            <person name="Arakawa K."/>
        </authorList>
    </citation>
    <scope>NUCLEOTIDE SEQUENCE</scope>
</reference>
<keyword evidence="2" id="KW-1185">Reference proteome</keyword>
<dbReference type="EMBL" id="BMAW01058750">
    <property type="protein sequence ID" value="GFT17830.1"/>
    <property type="molecule type" value="Genomic_DNA"/>
</dbReference>